<keyword evidence="2" id="KW-0539">Nucleus</keyword>
<organism evidence="3 4">
    <name type="scientific">Saitozyma podzolica</name>
    <dbReference type="NCBI Taxonomy" id="1890683"/>
    <lineage>
        <taxon>Eukaryota</taxon>
        <taxon>Fungi</taxon>
        <taxon>Dikarya</taxon>
        <taxon>Basidiomycota</taxon>
        <taxon>Agaricomycotina</taxon>
        <taxon>Tremellomycetes</taxon>
        <taxon>Tremellales</taxon>
        <taxon>Trimorphomycetaceae</taxon>
        <taxon>Saitozyma</taxon>
    </lineage>
</organism>
<dbReference type="InterPro" id="IPR021858">
    <property type="entry name" value="Fun_TF"/>
</dbReference>
<comment type="subcellular location">
    <subcellularLocation>
        <location evidence="1">Nucleus</location>
    </subcellularLocation>
</comment>
<dbReference type="PANTHER" id="PTHR37534">
    <property type="entry name" value="TRANSCRIPTIONAL ACTIVATOR PROTEIN UGA3"/>
    <property type="match status" value="1"/>
</dbReference>
<reference evidence="3 4" key="1">
    <citation type="submission" date="2018-11" db="EMBL/GenBank/DDBJ databases">
        <title>Genome sequence of Saitozyma podzolica DSM 27192.</title>
        <authorList>
            <person name="Aliyu H."/>
            <person name="Gorte O."/>
            <person name="Ochsenreither K."/>
        </authorList>
    </citation>
    <scope>NUCLEOTIDE SEQUENCE [LARGE SCALE GENOMIC DNA]</scope>
    <source>
        <strain evidence="3 4">DSM 27192</strain>
    </source>
</reference>
<dbReference type="GO" id="GO:0045944">
    <property type="term" value="P:positive regulation of transcription by RNA polymerase II"/>
    <property type="evidence" value="ECO:0007669"/>
    <property type="project" value="TreeGrafter"/>
</dbReference>
<evidence type="ECO:0000313" key="3">
    <source>
        <dbReference type="EMBL" id="RSH85354.1"/>
    </source>
</evidence>
<comment type="caution">
    <text evidence="3">The sequence shown here is derived from an EMBL/GenBank/DDBJ whole genome shotgun (WGS) entry which is preliminary data.</text>
</comment>
<dbReference type="Pfam" id="PF11951">
    <property type="entry name" value="Fungal_trans_2"/>
    <property type="match status" value="1"/>
</dbReference>
<gene>
    <name evidence="3" type="ORF">EHS25_004750</name>
</gene>
<dbReference type="PANTHER" id="PTHR37534:SF7">
    <property type="entry name" value="TRANSCRIPTIONAL ACTIVATOR PROTEIN UGA3"/>
    <property type="match status" value="1"/>
</dbReference>
<dbReference type="GO" id="GO:0005634">
    <property type="term" value="C:nucleus"/>
    <property type="evidence" value="ECO:0007669"/>
    <property type="project" value="UniProtKB-SubCell"/>
</dbReference>
<evidence type="ECO:0000256" key="2">
    <source>
        <dbReference type="ARBA" id="ARBA00023242"/>
    </source>
</evidence>
<dbReference type="AlphaFoldDB" id="A0A427Y2J5"/>
<dbReference type="STRING" id="1890683.A0A427Y2J5"/>
<dbReference type="GO" id="GO:0000976">
    <property type="term" value="F:transcription cis-regulatory region binding"/>
    <property type="evidence" value="ECO:0007669"/>
    <property type="project" value="TreeGrafter"/>
</dbReference>
<dbReference type="GO" id="GO:0003700">
    <property type="term" value="F:DNA-binding transcription factor activity"/>
    <property type="evidence" value="ECO:0007669"/>
    <property type="project" value="TreeGrafter"/>
</dbReference>
<evidence type="ECO:0000256" key="1">
    <source>
        <dbReference type="ARBA" id="ARBA00004123"/>
    </source>
</evidence>
<evidence type="ECO:0000313" key="4">
    <source>
        <dbReference type="Proteomes" id="UP000279259"/>
    </source>
</evidence>
<dbReference type="EMBL" id="RSCD01000020">
    <property type="protein sequence ID" value="RSH85354.1"/>
    <property type="molecule type" value="Genomic_DNA"/>
</dbReference>
<protein>
    <recommendedName>
        <fullName evidence="5">Transcription factor domain-containing protein</fullName>
    </recommendedName>
</protein>
<keyword evidence="4" id="KW-1185">Reference proteome</keyword>
<dbReference type="OrthoDB" id="10338879at2759"/>
<name>A0A427Y2J5_9TREE</name>
<proteinExistence type="predicted"/>
<dbReference type="Proteomes" id="UP000279259">
    <property type="component" value="Unassembled WGS sequence"/>
</dbReference>
<accession>A0A427Y2J5</accession>
<evidence type="ECO:0008006" key="5">
    <source>
        <dbReference type="Google" id="ProtNLM"/>
    </source>
</evidence>
<sequence length="581" mass="62630">MTANDPLQAAPRCRSGRPYDLGLAALSVDKEGAEAPNTPSDVQCDEMQPSCGRCKRLHKVSLSEPAPQNRPIVGAAAQRGIATECPPGVVGDEQTGALAISQLLDLSTPWPDTNEIQASQSAAMTSWDMASFLEGFLSDASLTFDPDGLAPPPQEPAVTADLPNLTFDAISASETAAARPPGSSSDTVMSNLGAVVIPNFQNDIATSPTQPIHDGRDAAEQYLVHLPPPRPPPISYPLQRSHYQLLHHFFNVTTSISVACDTEANPLRNYLFSLVTGPSDPAPESNPAFYALLAVSAFSLASLHGDILGEQHGSEFGIMGGKLVVRAIRQLAVTLEHPVDGRSVEQRRRMACGTTALILLAAVTSGDTRFFSLVKDSCLAYFRQLIAKFGPDVPQTTSSIETRLSLMFLSAYETLSGFTGHEATKELGLPSLTDSVPGVEGVNSIWGISRQCWGHLVRALDLLRRSDRATKDGDFIASLEIWADATDLEAELASGGEEDIDSRLRPEANSRVSTGSKLLIIGMRVLLLREIFLVPPQDERVQARVKDMIVRLLEVPKGQEDPTGRKSWREAVLVRGRPIFV</sequence>